<gene>
    <name evidence="2" type="ORF">EV356DRAFT_496659</name>
</gene>
<evidence type="ECO:0000313" key="3">
    <source>
        <dbReference type="Proteomes" id="UP000800092"/>
    </source>
</evidence>
<feature type="signal peptide" evidence="1">
    <location>
        <begin position="1"/>
        <end position="19"/>
    </location>
</feature>
<accession>A0A6A6HGG1</accession>
<dbReference type="Proteomes" id="UP000800092">
    <property type="component" value="Unassembled WGS sequence"/>
</dbReference>
<dbReference type="AlphaFoldDB" id="A0A6A6HGG1"/>
<organism evidence="2 3">
    <name type="scientific">Viridothelium virens</name>
    <name type="common">Speckled blister lichen</name>
    <name type="synonym">Trypethelium virens</name>
    <dbReference type="NCBI Taxonomy" id="1048519"/>
    <lineage>
        <taxon>Eukaryota</taxon>
        <taxon>Fungi</taxon>
        <taxon>Dikarya</taxon>
        <taxon>Ascomycota</taxon>
        <taxon>Pezizomycotina</taxon>
        <taxon>Dothideomycetes</taxon>
        <taxon>Dothideomycetes incertae sedis</taxon>
        <taxon>Trypetheliales</taxon>
        <taxon>Trypetheliaceae</taxon>
        <taxon>Viridothelium</taxon>
    </lineage>
</organism>
<evidence type="ECO:0000313" key="2">
    <source>
        <dbReference type="EMBL" id="KAF2237127.1"/>
    </source>
</evidence>
<evidence type="ECO:0000256" key="1">
    <source>
        <dbReference type="SAM" id="SignalP"/>
    </source>
</evidence>
<protein>
    <submittedName>
        <fullName evidence="2">Uncharacterized protein</fullName>
    </submittedName>
</protein>
<keyword evidence="1" id="KW-0732">Signal</keyword>
<sequence>MFSLTATTLLTTLLTLASASPLASLTPRQTYQLAVDYNSAPGMSPAEWSGPVLVPIAMLTTFPGAPISASALRIDNETDSGLVLKDIECRAYRDTAGVETGSAPFTLAQEALLSTNLASVSSVLCYVTESD</sequence>
<feature type="chain" id="PRO_5025641841" evidence="1">
    <location>
        <begin position="20"/>
        <end position="131"/>
    </location>
</feature>
<name>A0A6A6HGG1_VIRVR</name>
<proteinExistence type="predicted"/>
<reference evidence="2" key="1">
    <citation type="journal article" date="2020" name="Stud. Mycol.">
        <title>101 Dothideomycetes genomes: a test case for predicting lifestyles and emergence of pathogens.</title>
        <authorList>
            <person name="Haridas S."/>
            <person name="Albert R."/>
            <person name="Binder M."/>
            <person name="Bloem J."/>
            <person name="Labutti K."/>
            <person name="Salamov A."/>
            <person name="Andreopoulos B."/>
            <person name="Baker S."/>
            <person name="Barry K."/>
            <person name="Bills G."/>
            <person name="Bluhm B."/>
            <person name="Cannon C."/>
            <person name="Castanera R."/>
            <person name="Culley D."/>
            <person name="Daum C."/>
            <person name="Ezra D."/>
            <person name="Gonzalez J."/>
            <person name="Henrissat B."/>
            <person name="Kuo A."/>
            <person name="Liang C."/>
            <person name="Lipzen A."/>
            <person name="Lutzoni F."/>
            <person name="Magnuson J."/>
            <person name="Mondo S."/>
            <person name="Nolan M."/>
            <person name="Ohm R."/>
            <person name="Pangilinan J."/>
            <person name="Park H.-J."/>
            <person name="Ramirez L."/>
            <person name="Alfaro M."/>
            <person name="Sun H."/>
            <person name="Tritt A."/>
            <person name="Yoshinaga Y."/>
            <person name="Zwiers L.-H."/>
            <person name="Turgeon B."/>
            <person name="Goodwin S."/>
            <person name="Spatafora J."/>
            <person name="Crous P."/>
            <person name="Grigoriev I."/>
        </authorList>
    </citation>
    <scope>NUCLEOTIDE SEQUENCE</scope>
    <source>
        <strain evidence="2">Tuck. ex Michener</strain>
    </source>
</reference>
<dbReference type="EMBL" id="ML991781">
    <property type="protein sequence ID" value="KAF2237127.1"/>
    <property type="molecule type" value="Genomic_DNA"/>
</dbReference>
<dbReference type="OrthoDB" id="5091764at2759"/>
<keyword evidence="3" id="KW-1185">Reference proteome</keyword>